<keyword evidence="2" id="KW-0560">Oxidoreductase</keyword>
<evidence type="ECO:0000313" key="3">
    <source>
        <dbReference type="EMBL" id="GEB18551.1"/>
    </source>
</evidence>
<dbReference type="PRINTS" id="PR00081">
    <property type="entry name" value="GDHRDH"/>
</dbReference>
<dbReference type="PANTHER" id="PTHR24321:SF8">
    <property type="entry name" value="ESTRADIOL 17-BETA-DEHYDROGENASE 8-RELATED"/>
    <property type="match status" value="1"/>
</dbReference>
<dbReference type="InterPro" id="IPR002347">
    <property type="entry name" value="SDR_fam"/>
</dbReference>
<dbReference type="PRINTS" id="PR00080">
    <property type="entry name" value="SDRFAMILY"/>
</dbReference>
<evidence type="ECO:0000256" key="1">
    <source>
        <dbReference type="ARBA" id="ARBA00006484"/>
    </source>
</evidence>
<protein>
    <submittedName>
        <fullName evidence="3">Oxidoreductase</fullName>
    </submittedName>
</protein>
<accession>A0A4Y3NHH2</accession>
<sequence length="251" mass="25321">MGNFEGKTALVTGGGSGLGEAISKDLAKNGVNVVVVDVNLDAATRVAEQITADGGKAVPFQGNTAVAEDSKKAVDFAVETYGALNYAVNNAGIGGASAPVGEIDIEDWDRVIAINLSGVLYGMRYQVPAILAAGASEGAIVNMASIHGAVAAPGNAAYTAAKHGVVGMTKNAAAEYGAQGLRVNAIGPGYIDTPLLAAAPKEVINGLEAKHPLGRLGRAEEIANVTTFLLSDKASFMTGSYVLVDGGYTAV</sequence>
<dbReference type="GO" id="GO:0016491">
    <property type="term" value="F:oxidoreductase activity"/>
    <property type="evidence" value="ECO:0007669"/>
    <property type="project" value="UniProtKB-KW"/>
</dbReference>
<keyword evidence="4" id="KW-1185">Reference proteome</keyword>
<dbReference type="Gene3D" id="3.40.50.720">
    <property type="entry name" value="NAD(P)-binding Rossmann-like Domain"/>
    <property type="match status" value="1"/>
</dbReference>
<organism evidence="3 4">
    <name type="scientific">Paenarthrobacter aurescens</name>
    <name type="common">Arthrobacter aurescens</name>
    <dbReference type="NCBI Taxonomy" id="43663"/>
    <lineage>
        <taxon>Bacteria</taxon>
        <taxon>Bacillati</taxon>
        <taxon>Actinomycetota</taxon>
        <taxon>Actinomycetes</taxon>
        <taxon>Micrococcales</taxon>
        <taxon>Micrococcaceae</taxon>
        <taxon>Paenarthrobacter</taxon>
    </lineage>
</organism>
<dbReference type="InterPro" id="IPR036291">
    <property type="entry name" value="NAD(P)-bd_dom_sf"/>
</dbReference>
<dbReference type="Pfam" id="PF13561">
    <property type="entry name" value="adh_short_C2"/>
    <property type="match status" value="1"/>
</dbReference>
<dbReference type="PROSITE" id="PS00061">
    <property type="entry name" value="ADH_SHORT"/>
    <property type="match status" value="1"/>
</dbReference>
<dbReference type="GeneID" id="97299114"/>
<dbReference type="NCBIfam" id="NF005559">
    <property type="entry name" value="PRK07231.1"/>
    <property type="match status" value="1"/>
</dbReference>
<evidence type="ECO:0000256" key="2">
    <source>
        <dbReference type="ARBA" id="ARBA00023002"/>
    </source>
</evidence>
<proteinExistence type="inferred from homology"/>
<dbReference type="SUPFAM" id="SSF51735">
    <property type="entry name" value="NAD(P)-binding Rossmann-fold domains"/>
    <property type="match status" value="1"/>
</dbReference>
<dbReference type="InterPro" id="IPR020904">
    <property type="entry name" value="Sc_DH/Rdtase_CS"/>
</dbReference>
<dbReference type="RefSeq" id="WP_141282792.1">
    <property type="nucleotide sequence ID" value="NZ_BAAAWK010000001.1"/>
</dbReference>
<dbReference type="FunFam" id="3.40.50.720:FF:000084">
    <property type="entry name" value="Short-chain dehydrogenase reductase"/>
    <property type="match status" value="1"/>
</dbReference>
<comment type="caution">
    <text evidence="3">The sequence shown here is derived from an EMBL/GenBank/DDBJ whole genome shotgun (WGS) entry which is preliminary data.</text>
</comment>
<comment type="similarity">
    <text evidence="1">Belongs to the short-chain dehydrogenases/reductases (SDR) family.</text>
</comment>
<evidence type="ECO:0000313" key="4">
    <source>
        <dbReference type="Proteomes" id="UP000317715"/>
    </source>
</evidence>
<gene>
    <name evidence="3" type="ORF">AAU01_13060</name>
</gene>
<dbReference type="PANTHER" id="PTHR24321">
    <property type="entry name" value="DEHYDROGENASES, SHORT CHAIN"/>
    <property type="match status" value="1"/>
</dbReference>
<name>A0A4Y3NHH2_PAEAU</name>
<dbReference type="Proteomes" id="UP000317715">
    <property type="component" value="Unassembled WGS sequence"/>
</dbReference>
<dbReference type="AlphaFoldDB" id="A0A4Y3NHH2"/>
<reference evidence="3 4" key="1">
    <citation type="submission" date="2019-06" db="EMBL/GenBank/DDBJ databases">
        <title>Whole genome shotgun sequence of Paenarthrobacter aurescens NBRC 12136.</title>
        <authorList>
            <person name="Hosoyama A."/>
            <person name="Uohara A."/>
            <person name="Ohji S."/>
            <person name="Ichikawa N."/>
        </authorList>
    </citation>
    <scope>NUCLEOTIDE SEQUENCE [LARGE SCALE GENOMIC DNA]</scope>
    <source>
        <strain evidence="3 4">NBRC 12136</strain>
    </source>
</reference>
<dbReference type="OrthoDB" id="517007at2"/>
<dbReference type="EMBL" id="BJMD01000007">
    <property type="protein sequence ID" value="GEB18551.1"/>
    <property type="molecule type" value="Genomic_DNA"/>
</dbReference>